<reference evidence="2 3" key="1">
    <citation type="journal article" date="2012" name="New Phytol.">
        <title>Insight into trade-off between wood decay and parasitism from the genome of a fungal forest pathogen.</title>
        <authorList>
            <person name="Olson A."/>
            <person name="Aerts A."/>
            <person name="Asiegbu F."/>
            <person name="Belbahri L."/>
            <person name="Bouzid O."/>
            <person name="Broberg A."/>
            <person name="Canback B."/>
            <person name="Coutinho P.M."/>
            <person name="Cullen D."/>
            <person name="Dalman K."/>
            <person name="Deflorio G."/>
            <person name="van Diepen L.T."/>
            <person name="Dunand C."/>
            <person name="Duplessis S."/>
            <person name="Durling M."/>
            <person name="Gonthier P."/>
            <person name="Grimwood J."/>
            <person name="Fossdal C.G."/>
            <person name="Hansson D."/>
            <person name="Henrissat B."/>
            <person name="Hietala A."/>
            <person name="Himmelstrand K."/>
            <person name="Hoffmeister D."/>
            <person name="Hogberg N."/>
            <person name="James T.Y."/>
            <person name="Karlsson M."/>
            <person name="Kohler A."/>
            <person name="Kues U."/>
            <person name="Lee Y.H."/>
            <person name="Lin Y.C."/>
            <person name="Lind M."/>
            <person name="Lindquist E."/>
            <person name="Lombard V."/>
            <person name="Lucas S."/>
            <person name="Lunden K."/>
            <person name="Morin E."/>
            <person name="Murat C."/>
            <person name="Park J."/>
            <person name="Raffaello T."/>
            <person name="Rouze P."/>
            <person name="Salamov A."/>
            <person name="Schmutz J."/>
            <person name="Solheim H."/>
            <person name="Stahlberg J."/>
            <person name="Velez H."/>
            <person name="de Vries R.P."/>
            <person name="Wiebenga A."/>
            <person name="Woodward S."/>
            <person name="Yakovlev I."/>
            <person name="Garbelotto M."/>
            <person name="Martin F."/>
            <person name="Grigoriev I.V."/>
            <person name="Stenlid J."/>
        </authorList>
    </citation>
    <scope>NUCLEOTIDE SEQUENCE [LARGE SCALE GENOMIC DNA]</scope>
    <source>
        <strain evidence="2 3">TC 32-1</strain>
    </source>
</reference>
<dbReference type="Proteomes" id="UP000030671">
    <property type="component" value="Unassembled WGS sequence"/>
</dbReference>
<keyword evidence="1" id="KW-1133">Transmembrane helix</keyword>
<dbReference type="GeneID" id="20667167"/>
<organism evidence="2 3">
    <name type="scientific">Heterobasidion irregulare (strain TC 32-1)</name>
    <dbReference type="NCBI Taxonomy" id="747525"/>
    <lineage>
        <taxon>Eukaryota</taxon>
        <taxon>Fungi</taxon>
        <taxon>Dikarya</taxon>
        <taxon>Basidiomycota</taxon>
        <taxon>Agaricomycotina</taxon>
        <taxon>Agaricomycetes</taxon>
        <taxon>Russulales</taxon>
        <taxon>Bondarzewiaceae</taxon>
        <taxon>Heterobasidion</taxon>
        <taxon>Heterobasidion annosum species complex</taxon>
    </lineage>
</organism>
<name>W4KGH1_HETIT</name>
<dbReference type="EMBL" id="KI925456">
    <property type="protein sequence ID" value="ETW84405.1"/>
    <property type="molecule type" value="Genomic_DNA"/>
</dbReference>
<feature type="transmembrane region" description="Helical" evidence="1">
    <location>
        <begin position="47"/>
        <end position="72"/>
    </location>
</feature>
<dbReference type="InParanoid" id="W4KGH1"/>
<gene>
    <name evidence="2" type="ORF">HETIRDRAFT_146884</name>
</gene>
<protein>
    <submittedName>
        <fullName evidence="2">Uncharacterized protein</fullName>
    </submittedName>
</protein>
<accession>W4KGH1</accession>
<evidence type="ECO:0000313" key="2">
    <source>
        <dbReference type="EMBL" id="ETW84405.1"/>
    </source>
</evidence>
<keyword evidence="3" id="KW-1185">Reference proteome</keyword>
<dbReference type="RefSeq" id="XP_009544080.1">
    <property type="nucleotide sequence ID" value="XM_009545785.1"/>
</dbReference>
<dbReference type="HOGENOM" id="CLU_1092165_0_0_1"/>
<keyword evidence="1" id="KW-0472">Membrane</keyword>
<sequence length="255" mass="27810">MAPAPGSTGAASLSIASTSSTLASVSTFISASASSTSSASTWYSQLAFILPFLFIIIGIFILMISIFLTILYRARRRNPPVKRLLPTAPRALLLQKKLSKGRPAQRHKGRMDPFTTIAALSAQSALLACAPIKFPCNPRKTEKSRGWSRAMSTMSMDFVCRGMSWSRSTAGVSNHGSRFSAMGSNASRSSMSIQEVGQQREILEVESRERRSSEPLLDEGSFSRSGLGYTLRLTDGLDDDMSRAGWLDLLMRDEL</sequence>
<dbReference type="KEGG" id="hir:HETIRDRAFT_146884"/>
<feature type="non-terminal residue" evidence="2">
    <location>
        <position position="255"/>
    </location>
</feature>
<evidence type="ECO:0000256" key="1">
    <source>
        <dbReference type="SAM" id="Phobius"/>
    </source>
</evidence>
<dbReference type="OrthoDB" id="10658095at2759"/>
<evidence type="ECO:0000313" key="3">
    <source>
        <dbReference type="Proteomes" id="UP000030671"/>
    </source>
</evidence>
<proteinExistence type="predicted"/>
<dbReference type="AlphaFoldDB" id="W4KGH1"/>
<keyword evidence="1" id="KW-0812">Transmembrane</keyword>